<dbReference type="AlphaFoldDB" id="A0A6B2KZ87"/>
<dbReference type="SUPFAM" id="SSF82919">
    <property type="entry name" value="Zn-finger domain of Sec23/24"/>
    <property type="match status" value="1"/>
</dbReference>
<dbReference type="GO" id="GO:0000149">
    <property type="term" value="F:SNARE binding"/>
    <property type="evidence" value="ECO:0007669"/>
    <property type="project" value="TreeGrafter"/>
</dbReference>
<organism evidence="3">
    <name type="scientific">Arcella intermedia</name>
    <dbReference type="NCBI Taxonomy" id="1963864"/>
    <lineage>
        <taxon>Eukaryota</taxon>
        <taxon>Amoebozoa</taxon>
        <taxon>Tubulinea</taxon>
        <taxon>Elardia</taxon>
        <taxon>Arcellinida</taxon>
        <taxon>Sphaerothecina</taxon>
        <taxon>Arcellidae</taxon>
        <taxon>Arcella</taxon>
    </lineage>
</organism>
<dbReference type="SMART" id="SM00327">
    <property type="entry name" value="VWA"/>
    <property type="match status" value="1"/>
</dbReference>
<feature type="compositionally biased region" description="Basic and acidic residues" evidence="1">
    <location>
        <begin position="639"/>
        <end position="653"/>
    </location>
</feature>
<dbReference type="InterPro" id="IPR036465">
    <property type="entry name" value="vWFA_dom_sf"/>
</dbReference>
<dbReference type="InterPro" id="IPR002035">
    <property type="entry name" value="VWF_A"/>
</dbReference>
<dbReference type="GO" id="GO:0008270">
    <property type="term" value="F:zinc ion binding"/>
    <property type="evidence" value="ECO:0007669"/>
    <property type="project" value="InterPro"/>
</dbReference>
<dbReference type="GO" id="GO:0006886">
    <property type="term" value="P:intracellular protein transport"/>
    <property type="evidence" value="ECO:0007669"/>
    <property type="project" value="InterPro"/>
</dbReference>
<dbReference type="SUPFAM" id="SSF53300">
    <property type="entry name" value="vWA-like"/>
    <property type="match status" value="1"/>
</dbReference>
<sequence>MDFASKFFYVNETEENETFDDFTLNDEKDRKKVEKKKNRKAEKEEEEEEFLALSDDEDTYQYTNVPQNRLRQVRKADPNILAINLGTLAQDASNIFTGDPIFCSKCNAAVTQNSTLEPYEDAQLWACEYCGEKNKIFLDPEETPKSDTIDYIIASMNSNSNSNDIVVFCIDISGSMCCTSEVTGDIKIKLNEKLSKDLEQFIERQGGVSAQQYLPRERTDITYVSRLQCVQAAVSSQIESFAKDHPNKRVAIVTFNNDVTIYQPDGTRHVITGDHLKDFNYLSNVSQSLNLAFNSSVSQASQDLLSVVQTLEEGGGTALGPGLLCAVSIAALQRGSTVVLCTDGIANIGLGALDIPEEAAPFYRQVIDKCQAQGVAVSILGIQGTNTSMEQLALVAAETKGYNDIVDPLKLTKNFNFILQNSIISTDVSATMFLNRGLTFRGEKNAENSKAVRLIGNCTKETAITFEYFPVDQGTIKDLKHVHFQVQIHFTKLDGTKCLRVMSKMAEVTHDRLEAEKHVNVNVVGLHSHVQSAQLAAEGQYSKARMKQKANMRMVRRGLNTASATETQKSHYALWNKEATRFNSAIKQTKITEQKKGIRYDSAEEDASGSESGQEEKEKFDEEERERKELKKQRKQEKKAKLVQERKKNRYETDDVSNVLHQAQNPLYSTFTFAENPLYSDKK</sequence>
<dbReference type="GO" id="GO:0030127">
    <property type="term" value="C:COPII vesicle coat"/>
    <property type="evidence" value="ECO:0007669"/>
    <property type="project" value="InterPro"/>
</dbReference>
<feature type="region of interest" description="Disordered" evidence="1">
    <location>
        <begin position="30"/>
        <end position="51"/>
    </location>
</feature>
<dbReference type="GO" id="GO:0070971">
    <property type="term" value="C:endoplasmic reticulum exit site"/>
    <property type="evidence" value="ECO:0007669"/>
    <property type="project" value="TreeGrafter"/>
</dbReference>
<feature type="compositionally biased region" description="Basic and acidic residues" evidence="1">
    <location>
        <begin position="614"/>
        <end position="629"/>
    </location>
</feature>
<accession>A0A6B2KZ87</accession>
<dbReference type="PANTHER" id="PTHR13803:SF36">
    <property type="entry name" value="TYPE A VON WILLEBRAND FACTOR DOMAIN-CONTAINING PROTEIN"/>
    <property type="match status" value="1"/>
</dbReference>
<protein>
    <recommendedName>
        <fullName evidence="2">VWFA domain-containing protein</fullName>
    </recommendedName>
</protein>
<dbReference type="EMBL" id="GIBP01001012">
    <property type="protein sequence ID" value="NDV29981.1"/>
    <property type="molecule type" value="Transcribed_RNA"/>
</dbReference>
<feature type="region of interest" description="Disordered" evidence="1">
    <location>
        <begin position="597"/>
        <end position="683"/>
    </location>
</feature>
<dbReference type="PANTHER" id="PTHR13803">
    <property type="entry name" value="SEC24-RELATED PROTEIN"/>
    <property type="match status" value="1"/>
</dbReference>
<name>A0A6B2KZ87_9EUKA</name>
<dbReference type="PROSITE" id="PS50234">
    <property type="entry name" value="VWFA"/>
    <property type="match status" value="1"/>
</dbReference>
<evidence type="ECO:0000313" key="3">
    <source>
        <dbReference type="EMBL" id="NDV29981.1"/>
    </source>
</evidence>
<dbReference type="InterPro" id="IPR050550">
    <property type="entry name" value="SEC23_SEC24_subfamily"/>
</dbReference>
<evidence type="ECO:0000256" key="1">
    <source>
        <dbReference type="SAM" id="MobiDB-lite"/>
    </source>
</evidence>
<feature type="domain" description="VWFA" evidence="2">
    <location>
        <begin position="197"/>
        <end position="428"/>
    </location>
</feature>
<dbReference type="InterPro" id="IPR036174">
    <property type="entry name" value="Znf_Sec23_Sec24_sf"/>
</dbReference>
<evidence type="ECO:0000259" key="2">
    <source>
        <dbReference type="PROSITE" id="PS50234"/>
    </source>
</evidence>
<dbReference type="GO" id="GO:0090110">
    <property type="term" value="P:COPII-coated vesicle cargo loading"/>
    <property type="evidence" value="ECO:0007669"/>
    <property type="project" value="TreeGrafter"/>
</dbReference>
<reference evidence="3" key="1">
    <citation type="journal article" date="2020" name="J. Eukaryot. Microbiol.">
        <title>De novo Sequencing, Assembly and Annotation of the Transcriptome for the Free-Living Testate Amoeba Arcella intermedia.</title>
        <authorList>
            <person name="Ribeiro G.M."/>
            <person name="Porfirio-Sousa A.L."/>
            <person name="Maurer-Alcala X.X."/>
            <person name="Katz L.A."/>
            <person name="Lahr D.J.G."/>
        </authorList>
    </citation>
    <scope>NUCLEOTIDE SEQUENCE</scope>
</reference>
<dbReference type="Gene3D" id="3.40.50.410">
    <property type="entry name" value="von Willebrand factor, type A domain"/>
    <property type="match status" value="1"/>
</dbReference>
<proteinExistence type="predicted"/>
<feature type="compositionally biased region" description="Polar residues" evidence="1">
    <location>
        <begin position="659"/>
        <end position="673"/>
    </location>
</feature>